<keyword evidence="2" id="KW-0645">Protease</keyword>
<protein>
    <submittedName>
        <fullName evidence="9">SH3 domain-containing protein</fullName>
    </submittedName>
</protein>
<dbReference type="AlphaFoldDB" id="A0A9D1PYA3"/>
<evidence type="ECO:0000256" key="5">
    <source>
        <dbReference type="SAM" id="SignalP"/>
    </source>
</evidence>
<evidence type="ECO:0000256" key="4">
    <source>
        <dbReference type="ARBA" id="ARBA00022807"/>
    </source>
</evidence>
<evidence type="ECO:0000313" key="9">
    <source>
        <dbReference type="EMBL" id="HIW00748.1"/>
    </source>
</evidence>
<evidence type="ECO:0000259" key="8">
    <source>
        <dbReference type="Pfam" id="PF12913"/>
    </source>
</evidence>
<comment type="caution">
    <text evidence="9">The sequence shown here is derived from an EMBL/GenBank/DDBJ whole genome shotgun (WGS) entry which is preliminary data.</text>
</comment>
<dbReference type="InterPro" id="IPR000064">
    <property type="entry name" value="NLP_P60_dom"/>
</dbReference>
<sequence>MAQPYTRLACLVLCLVLAGCAGRPAQPPVYTGRCDIADLRLFPQDLTAYVKKDAASPILSPAEQSAALEKFRNTLFGAWHMKKPSISRRDASLMLNRKARGWKNGSVRWQDREWKAMRSNARMQTYPNINRPGIVVTSTDLREMPTHLPRFTEPTPDPEENPFDYFQYSRLPVGLPVLLCHRSADKRWYYVETSIACGWVDAKDVAPVTQTFMESWEASPLAAIVQEHTVLGATGRVADIGVILPAAGVNAVMVPVKDKSGLAVAMRANVAPGAVEAMPLPMTEANVARLGNAMVGQKYGWGGMLDLRDCSAMTRDLMAPFGIWLPRNSQAQARAGERISLKNMSVRERERTIVRQGVPFASLVTLKGHVVLYVGTYKGRPVILHDLWGIRVDEPAGEDNRLIVGKVIVSSLTPGKELPNLTNNTTIGDRFHTLTVLGGTPR</sequence>
<feature type="domain" description="SH3b1" evidence="8">
    <location>
        <begin position="149"/>
        <end position="200"/>
    </location>
</feature>
<reference evidence="9" key="2">
    <citation type="submission" date="2021-04" db="EMBL/GenBank/DDBJ databases">
        <authorList>
            <person name="Gilroy R."/>
        </authorList>
    </citation>
    <scope>NUCLEOTIDE SEQUENCE</scope>
    <source>
        <strain evidence="9">ChiHecec2B26-446</strain>
    </source>
</reference>
<feature type="chain" id="PRO_5038461689" evidence="5">
    <location>
        <begin position="26"/>
        <end position="442"/>
    </location>
</feature>
<evidence type="ECO:0000259" key="6">
    <source>
        <dbReference type="Pfam" id="PF00877"/>
    </source>
</evidence>
<keyword evidence="5" id="KW-0732">Signal</keyword>
<dbReference type="InterPro" id="IPR025606">
    <property type="entry name" value="NLPC/P60_N_dom"/>
</dbReference>
<dbReference type="GO" id="GO:0008234">
    <property type="term" value="F:cysteine-type peptidase activity"/>
    <property type="evidence" value="ECO:0007669"/>
    <property type="project" value="UniProtKB-KW"/>
</dbReference>
<gene>
    <name evidence="9" type="ORF">H9894_06105</name>
</gene>
<dbReference type="Gene3D" id="3.90.1720.10">
    <property type="entry name" value="endopeptidase domain like (from Nostoc punctiforme)"/>
    <property type="match status" value="1"/>
</dbReference>
<name>A0A9D1PYA3_9BACT</name>
<proteinExistence type="inferred from homology"/>
<feature type="signal peptide" evidence="5">
    <location>
        <begin position="1"/>
        <end position="25"/>
    </location>
</feature>
<dbReference type="PIRSF" id="PIRSF019015">
    <property type="entry name" value="P60_peptidase_YkfC"/>
    <property type="match status" value="1"/>
</dbReference>
<dbReference type="InterPro" id="IPR038765">
    <property type="entry name" value="Papain-like_cys_pep_sf"/>
</dbReference>
<dbReference type="Pfam" id="PF12913">
    <property type="entry name" value="SH3_6"/>
    <property type="match status" value="1"/>
</dbReference>
<evidence type="ECO:0000259" key="7">
    <source>
        <dbReference type="Pfam" id="PF12912"/>
    </source>
</evidence>
<dbReference type="Pfam" id="PF12912">
    <property type="entry name" value="N_NLPC_P60"/>
    <property type="match status" value="1"/>
</dbReference>
<accession>A0A9D1PYA3</accession>
<evidence type="ECO:0000313" key="10">
    <source>
        <dbReference type="Proteomes" id="UP000886752"/>
    </source>
</evidence>
<feature type="domain" description="NlpC/P60" evidence="6">
    <location>
        <begin position="296"/>
        <end position="376"/>
    </location>
</feature>
<reference evidence="9" key="1">
    <citation type="journal article" date="2021" name="PeerJ">
        <title>Extensive microbial diversity within the chicken gut microbiome revealed by metagenomics and culture.</title>
        <authorList>
            <person name="Gilroy R."/>
            <person name="Ravi A."/>
            <person name="Getino M."/>
            <person name="Pursley I."/>
            <person name="Horton D.L."/>
            <person name="Alikhan N.F."/>
            <person name="Baker D."/>
            <person name="Gharbi K."/>
            <person name="Hall N."/>
            <person name="Watson M."/>
            <person name="Adriaenssens E.M."/>
            <person name="Foster-Nyarko E."/>
            <person name="Jarju S."/>
            <person name="Secka A."/>
            <person name="Antonio M."/>
            <person name="Oren A."/>
            <person name="Chaudhuri R.R."/>
            <person name="La Ragione R."/>
            <person name="Hildebrand F."/>
            <person name="Pallen M.J."/>
        </authorList>
    </citation>
    <scope>NUCLEOTIDE SEQUENCE</scope>
    <source>
        <strain evidence="9">ChiHecec2B26-446</strain>
    </source>
</reference>
<evidence type="ECO:0000256" key="1">
    <source>
        <dbReference type="ARBA" id="ARBA00007074"/>
    </source>
</evidence>
<dbReference type="InterPro" id="IPR027017">
    <property type="entry name" value="P60_peptidase_YkfC"/>
</dbReference>
<dbReference type="PROSITE" id="PS51257">
    <property type="entry name" value="PROKAR_LIPOPROTEIN"/>
    <property type="match status" value="1"/>
</dbReference>
<dbReference type="GO" id="GO:0006508">
    <property type="term" value="P:proteolysis"/>
    <property type="evidence" value="ECO:0007669"/>
    <property type="project" value="UniProtKB-KW"/>
</dbReference>
<dbReference type="Pfam" id="PF00877">
    <property type="entry name" value="NLPC_P60"/>
    <property type="match status" value="1"/>
</dbReference>
<feature type="domain" description="NLPC/P60 N-terminal" evidence="7">
    <location>
        <begin position="10"/>
        <end position="126"/>
    </location>
</feature>
<dbReference type="EMBL" id="DXHV01000060">
    <property type="protein sequence ID" value="HIW00748.1"/>
    <property type="molecule type" value="Genomic_DNA"/>
</dbReference>
<evidence type="ECO:0000256" key="3">
    <source>
        <dbReference type="ARBA" id="ARBA00022801"/>
    </source>
</evidence>
<evidence type="ECO:0000256" key="2">
    <source>
        <dbReference type="ARBA" id="ARBA00022670"/>
    </source>
</evidence>
<dbReference type="Proteomes" id="UP000886752">
    <property type="component" value="Unassembled WGS sequence"/>
</dbReference>
<keyword evidence="3" id="KW-0378">Hydrolase</keyword>
<organism evidence="9 10">
    <name type="scientific">Candidatus Desulfovibrio intestinipullorum</name>
    <dbReference type="NCBI Taxonomy" id="2838536"/>
    <lineage>
        <taxon>Bacteria</taxon>
        <taxon>Pseudomonadati</taxon>
        <taxon>Thermodesulfobacteriota</taxon>
        <taxon>Desulfovibrionia</taxon>
        <taxon>Desulfovibrionales</taxon>
        <taxon>Desulfovibrionaceae</taxon>
        <taxon>Desulfovibrio</taxon>
    </lineage>
</organism>
<comment type="similarity">
    <text evidence="1">Belongs to the peptidase C40 family.</text>
</comment>
<dbReference type="InterPro" id="IPR039439">
    <property type="entry name" value="SH3b1_dom"/>
</dbReference>
<dbReference type="SUPFAM" id="SSF54001">
    <property type="entry name" value="Cysteine proteinases"/>
    <property type="match status" value="1"/>
</dbReference>
<keyword evidence="4" id="KW-0788">Thiol protease</keyword>